<evidence type="ECO:0000256" key="1">
    <source>
        <dbReference type="SAM" id="MobiDB-lite"/>
    </source>
</evidence>
<feature type="compositionally biased region" description="Low complexity" evidence="1">
    <location>
        <begin position="66"/>
        <end position="96"/>
    </location>
</feature>
<evidence type="ECO:0000313" key="2">
    <source>
        <dbReference type="EnsemblMetazoa" id="ADIR014638-PA"/>
    </source>
</evidence>
<accession>A0A182NXR7</accession>
<dbReference type="AlphaFoldDB" id="A0A182NXR7"/>
<sequence>MRLEQTVLLDSAPVKTVHRCHCQNKRGGKDFPRKRKFGTTAAKIELPVVRASDVPLFSWTPQQQRSSSSSSSTSSNYGGSSTSTSTAAAAAAAATAIMSDRDRASPTLIETGLKTLIGGRDSNYPLISGTNGE</sequence>
<name>A0A182NXR7_9DIPT</name>
<dbReference type="VEuPathDB" id="VectorBase:ADIR014638"/>
<keyword evidence="3" id="KW-1185">Reference proteome</keyword>
<protein>
    <submittedName>
        <fullName evidence="2">Uncharacterized protein</fullName>
    </submittedName>
</protein>
<reference evidence="3" key="1">
    <citation type="submission" date="2013-03" db="EMBL/GenBank/DDBJ databases">
        <title>The Genome Sequence of Anopheles dirus WRAIR2.</title>
        <authorList>
            <consortium name="The Broad Institute Genomics Platform"/>
            <person name="Neafsey D.E."/>
            <person name="Walton C."/>
            <person name="Walker B."/>
            <person name="Young S.K."/>
            <person name="Zeng Q."/>
            <person name="Gargeya S."/>
            <person name="Fitzgerald M."/>
            <person name="Haas B."/>
            <person name="Abouelleil A."/>
            <person name="Allen A.W."/>
            <person name="Alvarado L."/>
            <person name="Arachchi H.M."/>
            <person name="Berlin A.M."/>
            <person name="Chapman S.B."/>
            <person name="Gainer-Dewar J."/>
            <person name="Goldberg J."/>
            <person name="Griggs A."/>
            <person name="Gujja S."/>
            <person name="Hansen M."/>
            <person name="Howarth C."/>
            <person name="Imamovic A."/>
            <person name="Ireland A."/>
            <person name="Larimer J."/>
            <person name="McCowan C."/>
            <person name="Murphy C."/>
            <person name="Pearson M."/>
            <person name="Poon T.W."/>
            <person name="Priest M."/>
            <person name="Roberts A."/>
            <person name="Saif S."/>
            <person name="Shea T."/>
            <person name="Sisk P."/>
            <person name="Sykes S."/>
            <person name="Wortman J."/>
            <person name="Nusbaum C."/>
            <person name="Birren B."/>
        </authorList>
    </citation>
    <scope>NUCLEOTIDE SEQUENCE [LARGE SCALE GENOMIC DNA]</scope>
    <source>
        <strain evidence="3">WRAIR2</strain>
    </source>
</reference>
<dbReference type="Proteomes" id="UP000075884">
    <property type="component" value="Unassembled WGS sequence"/>
</dbReference>
<proteinExistence type="predicted"/>
<reference evidence="2" key="2">
    <citation type="submission" date="2020-05" db="UniProtKB">
        <authorList>
            <consortium name="EnsemblMetazoa"/>
        </authorList>
    </citation>
    <scope>IDENTIFICATION</scope>
    <source>
        <strain evidence="2">WRAIR2</strain>
    </source>
</reference>
<dbReference type="EnsemblMetazoa" id="ADIR014638-RA">
    <property type="protein sequence ID" value="ADIR014638-PA"/>
    <property type="gene ID" value="ADIR014638"/>
</dbReference>
<organism evidence="2 3">
    <name type="scientific">Anopheles dirus</name>
    <dbReference type="NCBI Taxonomy" id="7168"/>
    <lineage>
        <taxon>Eukaryota</taxon>
        <taxon>Metazoa</taxon>
        <taxon>Ecdysozoa</taxon>
        <taxon>Arthropoda</taxon>
        <taxon>Hexapoda</taxon>
        <taxon>Insecta</taxon>
        <taxon>Pterygota</taxon>
        <taxon>Neoptera</taxon>
        <taxon>Endopterygota</taxon>
        <taxon>Diptera</taxon>
        <taxon>Nematocera</taxon>
        <taxon>Culicoidea</taxon>
        <taxon>Culicidae</taxon>
        <taxon>Anophelinae</taxon>
        <taxon>Anopheles</taxon>
    </lineage>
</organism>
<evidence type="ECO:0000313" key="3">
    <source>
        <dbReference type="Proteomes" id="UP000075884"/>
    </source>
</evidence>
<feature type="region of interest" description="Disordered" evidence="1">
    <location>
        <begin position="59"/>
        <end position="105"/>
    </location>
</feature>